<evidence type="ECO:0000256" key="2">
    <source>
        <dbReference type="ARBA" id="ARBA00006920"/>
    </source>
</evidence>
<proteinExistence type="inferred from homology"/>
<evidence type="ECO:0000256" key="10">
    <source>
        <dbReference type="ARBA" id="ARBA00023136"/>
    </source>
</evidence>
<feature type="transmembrane region" description="Helical" evidence="13">
    <location>
        <begin position="75"/>
        <end position="92"/>
    </location>
</feature>
<comment type="subcellular location">
    <subcellularLocation>
        <location evidence="1">Membrane</location>
        <topology evidence="1">Multi-pass membrane protein</topology>
    </subcellularLocation>
</comment>
<dbReference type="GO" id="GO:0016020">
    <property type="term" value="C:membrane"/>
    <property type="evidence" value="ECO:0007669"/>
    <property type="project" value="UniProtKB-SubCell"/>
</dbReference>
<evidence type="ECO:0000256" key="3">
    <source>
        <dbReference type="ARBA" id="ARBA00022448"/>
    </source>
</evidence>
<dbReference type="EMBL" id="CP163302">
    <property type="protein sequence ID" value="XDP45640.1"/>
    <property type="molecule type" value="Genomic_DNA"/>
</dbReference>
<evidence type="ECO:0000256" key="6">
    <source>
        <dbReference type="ARBA" id="ARBA00022826"/>
    </source>
</evidence>
<evidence type="ECO:0000256" key="7">
    <source>
        <dbReference type="ARBA" id="ARBA00022958"/>
    </source>
</evidence>
<evidence type="ECO:0000256" key="5">
    <source>
        <dbReference type="ARBA" id="ARBA00022692"/>
    </source>
</evidence>
<evidence type="ECO:0000256" key="11">
    <source>
        <dbReference type="ARBA" id="ARBA00023303"/>
    </source>
</evidence>
<keyword evidence="4" id="KW-0633">Potassium transport</keyword>
<evidence type="ECO:0000256" key="12">
    <source>
        <dbReference type="ARBA" id="ARBA00034430"/>
    </source>
</evidence>
<organism evidence="14">
    <name type="scientific">Sinomonas puerhi</name>
    <dbReference type="NCBI Taxonomy" id="3238584"/>
    <lineage>
        <taxon>Bacteria</taxon>
        <taxon>Bacillati</taxon>
        <taxon>Actinomycetota</taxon>
        <taxon>Actinomycetes</taxon>
        <taxon>Micrococcales</taxon>
        <taxon>Micrococcaceae</taxon>
        <taxon>Sinomonas</taxon>
    </lineage>
</organism>
<dbReference type="GO" id="GO:0015252">
    <property type="term" value="F:proton channel activity"/>
    <property type="evidence" value="ECO:0007669"/>
    <property type="project" value="InterPro"/>
</dbReference>
<keyword evidence="7" id="KW-0630">Potassium</keyword>
<keyword evidence="11" id="KW-0407">Ion channel</keyword>
<evidence type="ECO:0000256" key="4">
    <source>
        <dbReference type="ARBA" id="ARBA00022538"/>
    </source>
</evidence>
<keyword evidence="8 13" id="KW-1133">Transmembrane helix</keyword>
<keyword evidence="9" id="KW-0406">Ion transport</keyword>
<evidence type="ECO:0000256" key="8">
    <source>
        <dbReference type="ARBA" id="ARBA00022989"/>
    </source>
</evidence>
<dbReference type="InterPro" id="IPR010617">
    <property type="entry name" value="TMEM175-like"/>
</dbReference>
<evidence type="ECO:0000256" key="1">
    <source>
        <dbReference type="ARBA" id="ARBA00004141"/>
    </source>
</evidence>
<dbReference type="RefSeq" id="WP_369046131.1">
    <property type="nucleotide sequence ID" value="NZ_CP163302.1"/>
</dbReference>
<keyword evidence="10 13" id="KW-0472">Membrane</keyword>
<gene>
    <name evidence="14" type="ORF">AB5L97_01035</name>
</gene>
<dbReference type="KEGG" id="spue:AB5L97_01035"/>
<reference evidence="14" key="1">
    <citation type="submission" date="2024-07" db="EMBL/GenBank/DDBJ databases">
        <authorList>
            <person name="fu j."/>
        </authorList>
    </citation>
    <scope>NUCLEOTIDE SEQUENCE</scope>
    <source>
        <strain evidence="14">P10A9</strain>
    </source>
</reference>
<comment type="catalytic activity">
    <reaction evidence="12">
        <text>K(+)(in) = K(+)(out)</text>
        <dbReference type="Rhea" id="RHEA:29463"/>
        <dbReference type="ChEBI" id="CHEBI:29103"/>
    </reaction>
</comment>
<dbReference type="Pfam" id="PF06736">
    <property type="entry name" value="TMEM175"/>
    <property type="match status" value="1"/>
</dbReference>
<keyword evidence="6" id="KW-0631">Potassium channel</keyword>
<feature type="transmembrane region" description="Helical" evidence="13">
    <location>
        <begin position="151"/>
        <end position="180"/>
    </location>
</feature>
<name>A0AB39L5K8_9MICC</name>
<accession>A0AB39L5K8</accession>
<evidence type="ECO:0000256" key="9">
    <source>
        <dbReference type="ARBA" id="ARBA00023065"/>
    </source>
</evidence>
<evidence type="ECO:0000256" key="13">
    <source>
        <dbReference type="SAM" id="Phobius"/>
    </source>
</evidence>
<feature type="transmembrane region" description="Helical" evidence="13">
    <location>
        <begin position="35"/>
        <end position="55"/>
    </location>
</feature>
<dbReference type="AlphaFoldDB" id="A0AB39L5K8"/>
<dbReference type="GO" id="GO:0005267">
    <property type="term" value="F:potassium channel activity"/>
    <property type="evidence" value="ECO:0007669"/>
    <property type="project" value="UniProtKB-KW"/>
</dbReference>
<feature type="transmembrane region" description="Helical" evidence="13">
    <location>
        <begin position="99"/>
        <end position="122"/>
    </location>
</feature>
<protein>
    <submittedName>
        <fullName evidence="14">TMEM175 family protein</fullName>
    </submittedName>
</protein>
<comment type="similarity">
    <text evidence="2">Belongs to the TMEM175 family.</text>
</comment>
<keyword evidence="3" id="KW-0813">Transport</keyword>
<evidence type="ECO:0000313" key="14">
    <source>
        <dbReference type="EMBL" id="XDP45640.1"/>
    </source>
</evidence>
<sequence>METNRVEAFSDGVLAIAITIMVLELKIPDTPDLHGLGEIVPTLLTYVLSFVYIGIYWTNHHHLMHLTSRVDGGALWANLNLLFWLSIVPFTTRWMDESALATLPVLVYGVNLLAAAVSYTIFQSRLIRLQGSESRLAHAISNDAKGKWSMAIYVAGCAGTLLSVWIGVAAYVVVATIWIVPDRRIERAVAGNSTAGDDA</sequence>
<keyword evidence="5 13" id="KW-0812">Transmembrane</keyword>